<dbReference type="SUPFAM" id="SSF47473">
    <property type="entry name" value="EF-hand"/>
    <property type="match status" value="1"/>
</dbReference>
<keyword evidence="2" id="KW-0732">Signal</keyword>
<feature type="signal peptide" evidence="2">
    <location>
        <begin position="1"/>
        <end position="17"/>
    </location>
</feature>
<evidence type="ECO:0000259" key="3">
    <source>
        <dbReference type="PROSITE" id="PS50222"/>
    </source>
</evidence>
<feature type="domain" description="EF-hand" evidence="3">
    <location>
        <begin position="1350"/>
        <end position="1377"/>
    </location>
</feature>
<dbReference type="InterPro" id="IPR002048">
    <property type="entry name" value="EF_hand_dom"/>
</dbReference>
<dbReference type="OrthoDB" id="9970295at2759"/>
<dbReference type="GO" id="GO:0005509">
    <property type="term" value="F:calcium ion binding"/>
    <property type="evidence" value="ECO:0007669"/>
    <property type="project" value="InterPro"/>
</dbReference>
<dbReference type="EMBL" id="KI913993">
    <property type="protein sequence ID" value="ETV93243.1"/>
    <property type="molecule type" value="Genomic_DNA"/>
</dbReference>
<dbReference type="VEuPathDB" id="FungiDB:H310_12683"/>
<reference evidence="4" key="1">
    <citation type="submission" date="2013-12" db="EMBL/GenBank/DDBJ databases">
        <title>The Genome Sequence of Aphanomyces invadans NJM9701.</title>
        <authorList>
            <consortium name="The Broad Institute Genomics Platform"/>
            <person name="Russ C."/>
            <person name="Tyler B."/>
            <person name="van West P."/>
            <person name="Dieguez-Uribeondo J."/>
            <person name="Young S.K."/>
            <person name="Zeng Q."/>
            <person name="Gargeya S."/>
            <person name="Fitzgerald M."/>
            <person name="Abouelleil A."/>
            <person name="Alvarado L."/>
            <person name="Chapman S.B."/>
            <person name="Gainer-Dewar J."/>
            <person name="Goldberg J."/>
            <person name="Griggs A."/>
            <person name="Gujja S."/>
            <person name="Hansen M."/>
            <person name="Howarth C."/>
            <person name="Imamovic A."/>
            <person name="Ireland A."/>
            <person name="Larimer J."/>
            <person name="McCowan C."/>
            <person name="Murphy C."/>
            <person name="Pearson M."/>
            <person name="Poon T.W."/>
            <person name="Priest M."/>
            <person name="Roberts A."/>
            <person name="Saif S."/>
            <person name="Shea T."/>
            <person name="Sykes S."/>
            <person name="Wortman J."/>
            <person name="Nusbaum C."/>
            <person name="Birren B."/>
        </authorList>
    </citation>
    <scope>NUCLEOTIDE SEQUENCE [LARGE SCALE GENOMIC DNA]</scope>
    <source>
        <strain evidence="4">NJM9701</strain>
    </source>
</reference>
<dbReference type="GeneID" id="20089733"/>
<dbReference type="RefSeq" id="XP_008878079.1">
    <property type="nucleotide sequence ID" value="XM_008879857.1"/>
</dbReference>
<evidence type="ECO:0000256" key="2">
    <source>
        <dbReference type="SAM" id="SignalP"/>
    </source>
</evidence>
<dbReference type="InterPro" id="IPR018247">
    <property type="entry name" value="EF_Hand_1_Ca_BS"/>
</dbReference>
<organism evidence="4">
    <name type="scientific">Aphanomyces invadans</name>
    <dbReference type="NCBI Taxonomy" id="157072"/>
    <lineage>
        <taxon>Eukaryota</taxon>
        <taxon>Sar</taxon>
        <taxon>Stramenopiles</taxon>
        <taxon>Oomycota</taxon>
        <taxon>Saprolegniomycetes</taxon>
        <taxon>Saprolegniales</taxon>
        <taxon>Verrucalvaceae</taxon>
        <taxon>Aphanomyces</taxon>
    </lineage>
</organism>
<dbReference type="PROSITE" id="PS50222">
    <property type="entry name" value="EF_HAND_2"/>
    <property type="match status" value="2"/>
</dbReference>
<dbReference type="InterPro" id="IPR023296">
    <property type="entry name" value="Glyco_hydro_beta-prop_sf"/>
</dbReference>
<sequence>MRRQGFVMCAWVAAVLGQGPSARDFTNALIQSTRCTPTSTTSACLAYERCKATHRCARGSEEYTIGDAKLEAFDQEFDQGRRSQVQLVNDFEDWKTGVHHWSVPLEWKAPTKFGFDTFHYPLLGSLELASGTVYIDTTTAGMSGDVSFQGMLLQTPQRTTVAVFNFLTIHLGANVQVKLKGRHALCLLSRSSAVVNTHLVSPPGMLGGFPGGGTIAQHNINGPGSSSVRVYTHTVQTSGALEPTVMEIQTSVAAGQTMRGTFTLSNGANVTARIRYDASAEEMQAQLELGLGGVGRVQVTRAGQEVASVGRIWRVSFLTAVGNVPLLTPTSYLTGLDSTVQTRLVAVGNQLSGVFRLRFLGQTSPDLPYNISADGMAAALRAAFDVQQVAVTKDVPTSIERGCTWRIQMTTLRGNEAPTSPSAPVVDAPLTFMTASAADVVVDPVTHATTTQPYLIGKRAQVTISDTAGFSLSYGGKGGRLAANGDLIGGSGGGGGGDSPTDFGQFPRPIFGGAGGGAIYLAAVNDMTLGPNASLAVHGEAGESGIFAGGGGSGGSIVLTSGTSIHIMGTLAATGGLGGRSTQSPGENGSDGEISLHAHAVAYSGAGAIVGGTIHLDIQTQLQLTTDPFVGAAQTAKSLYLAKSVIDPTPTLEGPSFRVFPSQPSRVSYFVRVGATKIGSLQTNRGALFGVHHSSDPTLFVVAIGMMQGALTYSTNARGFPVQALLPAIHPWQWYQVDIFLNWHVLELEIRVNGVSRVAHVPFAADTVDLIGLYTYDAMQTWWDELYVGLDRTMSFHCPTVDSNGRVVVSQPRQRPLWSPAVVGPPTQYSPPIRHYSHLSRRAVYAYDNGGLAPNDGPLHRVYSNDIRDDVFDADASALGMGELVAIAISPDVSIVYPVDSNAERIASTATTLPKESQYWFSEVQLVDANHVVVGGGIGACSTTDLISWRNEGIMLHFANLTDPFGVHQRLVATRPKVVLTRPGAEQQFVMWMHVDNAQNEMGLSGVATADFPNGPYRFQASMYPPGATEAPGGQTITETHDQTVLVSPTNDAYLIQSYYKTVEYWLPRPIMDPLWESVKRMDGSVDYSLNFHRAFFTKDYDNVDDIYLQRFRSEDAPWAITCCDRVTNVCDDSVLIHNEGCPPPYRKQVNGLAQLHEPIRSRYKDPHDPQNNAFRPHSVPSHTDWGFQVYNIKTWRGNYFDALSTNITLAVFKLFAGMASAYAIPSTQEVTYPFASESAAFINTTDPPNMMDFILDTLGVPMSPSFLEKFDDFDMKHMDVNLDGKLTLDEVAEMMKSGQKTLSATAFDAFLVELEALKREEALKLDPDRDGRITYGEFDAWVGLDPALAFDRFDLDKSGYLDENELSRFLMDRQLPRLDAIAIMLDPDFDGRVYYEMFEQFVFQASSVVFRSYDFDNSNDLNASEVALLQADIGVSFLNAPVMLSLLPTNTSTMRLDTYMTWMTASASELRDRVQAFKVDNGLHPTRPDRMTGPQHVVEQRRAKYVSVSKLTPDYVGIEALLVELEGDLDGQGALQDIASLVLQLNFPPTTQSLVPFRQFLAPAAFGQYASYWNGRTWEPRPSAPPAFTYGKSTRWMCYRARVTDAAGQQCTDQVRNPDCLPCLTQSPYLSTTVAVYRNIEPTLAHCDNNKELDAYLKQFDHQVSFPLRFQQVARVSSAGVQPHYSPCLNQSESVPCDVLKVYEATAVTPWSLAWESRPVNQGTSVKIRAGPMQLESIGQTFQERFPRRVAEPPFAMCEINSTVVPDQYQHVLGGG</sequence>
<evidence type="ECO:0000313" key="4">
    <source>
        <dbReference type="EMBL" id="ETV93243.1"/>
    </source>
</evidence>
<evidence type="ECO:0000256" key="1">
    <source>
        <dbReference type="ARBA" id="ARBA00022837"/>
    </source>
</evidence>
<proteinExistence type="predicted"/>
<dbReference type="PANTHER" id="PTHR22925:SF3">
    <property type="entry name" value="GLYCOSYL HYDROLASE FAMILY PROTEIN 43"/>
    <property type="match status" value="1"/>
</dbReference>
<protein>
    <recommendedName>
        <fullName evidence="3">EF-hand domain-containing protein</fullName>
    </recommendedName>
</protein>
<dbReference type="Gene3D" id="1.10.238.10">
    <property type="entry name" value="EF-hand"/>
    <property type="match status" value="2"/>
</dbReference>
<dbReference type="eggNOG" id="ENOG502QSGV">
    <property type="taxonomic scope" value="Eukaryota"/>
</dbReference>
<dbReference type="PROSITE" id="PS00018">
    <property type="entry name" value="EF_HAND_1"/>
    <property type="match status" value="3"/>
</dbReference>
<dbReference type="Gene3D" id="2.115.10.20">
    <property type="entry name" value="Glycosyl hydrolase domain, family 43"/>
    <property type="match status" value="1"/>
</dbReference>
<feature type="domain" description="EF-hand" evidence="3">
    <location>
        <begin position="1276"/>
        <end position="1302"/>
    </location>
</feature>
<accession>A0A024TGR4</accession>
<dbReference type="Pfam" id="PF13202">
    <property type="entry name" value="EF-hand_5"/>
    <property type="match status" value="1"/>
</dbReference>
<dbReference type="SUPFAM" id="SSF75005">
    <property type="entry name" value="Arabinanase/levansucrase/invertase"/>
    <property type="match status" value="1"/>
</dbReference>
<keyword evidence="1" id="KW-0106">Calcium</keyword>
<feature type="chain" id="PRO_5001534731" description="EF-hand domain-containing protein" evidence="2">
    <location>
        <begin position="18"/>
        <end position="1777"/>
    </location>
</feature>
<dbReference type="STRING" id="157072.A0A024TGR4"/>
<dbReference type="PANTHER" id="PTHR22925">
    <property type="entry name" value="GLYCOSYL HYDROLASE 43 FAMILY MEMBER"/>
    <property type="match status" value="1"/>
</dbReference>
<gene>
    <name evidence="4" type="ORF">H310_12683</name>
</gene>
<name>A0A024TGR4_9STRA</name>
<dbReference type="InterPro" id="IPR011992">
    <property type="entry name" value="EF-hand-dom_pair"/>
</dbReference>